<dbReference type="InterPro" id="IPR036388">
    <property type="entry name" value="WH-like_DNA-bd_sf"/>
</dbReference>
<dbReference type="CDD" id="cd03440">
    <property type="entry name" value="hot_dog"/>
    <property type="match status" value="1"/>
</dbReference>
<dbReference type="InterPro" id="IPR029069">
    <property type="entry name" value="HotDog_dom_sf"/>
</dbReference>
<dbReference type="InterPro" id="IPR028979">
    <property type="entry name" value="Ser_kin/Pase_Hpr-like_N_sf"/>
</dbReference>
<dbReference type="Gene3D" id="3.10.580.10">
    <property type="entry name" value="CBS-domain"/>
    <property type="match status" value="2"/>
</dbReference>
<organism evidence="4 5">
    <name type="scientific">Crassaminicella thermophila</name>
    <dbReference type="NCBI Taxonomy" id="2599308"/>
    <lineage>
        <taxon>Bacteria</taxon>
        <taxon>Bacillati</taxon>
        <taxon>Bacillota</taxon>
        <taxon>Clostridia</taxon>
        <taxon>Eubacteriales</taxon>
        <taxon>Clostridiaceae</taxon>
        <taxon>Crassaminicella</taxon>
    </lineage>
</organism>
<dbReference type="InterPro" id="IPR051257">
    <property type="entry name" value="Diverse_CBS-Domain"/>
</dbReference>
<feature type="domain" description="CBS" evidence="3">
    <location>
        <begin position="253"/>
        <end position="313"/>
    </location>
</feature>
<protein>
    <submittedName>
        <fullName evidence="4">CBS domain-containing protein</fullName>
    </submittedName>
</protein>
<sequence>MTKNEQIIHYIKELPVGSKISVRQIAQDLEVSEGTAYKAIKDAERKELVSTIPRVGTIRIENVEKKRIDKVTFAEILNIVEGQILGGHEGIYKVVHKFVIGAMSVDEIEKYISEGDLLIVGNRDDVHKLALDKNCAVLITGGLSCKEEIKKIANEKKLPILSTSYDTFTITTMIHHAIHERLIKKEILITEDIMPAQVCYLKENDKVLEMKRYIKRTGHSRFPVVDENLCVVGIVSPRDIAGRDDAEKIKNIMTKDPITVSLNTSVAYISHIMIWEGIKMVPVTENKKLIGVITRKDVIKGLKHIRKQPHMAEPFEDMLINQSKVEETDKGIKLTGEITPMMLNDRGIASAGVLVMLMSTAGSVAIKKQKNLDSVIDSFMIYFIKPLQLENKVEIYANIINIGRKFYKVDITAYHNQEIVSKAMMSAKLLRR</sequence>
<name>A0A5C0SE91_CRATE</name>
<proteinExistence type="predicted"/>
<evidence type="ECO:0000259" key="3">
    <source>
        <dbReference type="PROSITE" id="PS51371"/>
    </source>
</evidence>
<evidence type="ECO:0000313" key="5">
    <source>
        <dbReference type="Proteomes" id="UP000324646"/>
    </source>
</evidence>
<dbReference type="EMBL" id="CP042243">
    <property type="protein sequence ID" value="QEK11588.1"/>
    <property type="molecule type" value="Genomic_DNA"/>
</dbReference>
<dbReference type="SUPFAM" id="SSF54631">
    <property type="entry name" value="CBS-domain pair"/>
    <property type="match status" value="1"/>
</dbReference>
<dbReference type="Pfam" id="PF07085">
    <property type="entry name" value="DRTGG"/>
    <property type="match status" value="1"/>
</dbReference>
<dbReference type="SUPFAM" id="SSF75138">
    <property type="entry name" value="HprK N-terminal domain-like"/>
    <property type="match status" value="1"/>
</dbReference>
<dbReference type="Pfam" id="PF03061">
    <property type="entry name" value="4HBT"/>
    <property type="match status" value="1"/>
</dbReference>
<dbReference type="Gene3D" id="1.10.10.10">
    <property type="entry name" value="Winged helix-like DNA-binding domain superfamily/Winged helix DNA-binding domain"/>
    <property type="match status" value="1"/>
</dbReference>
<dbReference type="InterPro" id="IPR046342">
    <property type="entry name" value="CBS_dom_sf"/>
</dbReference>
<dbReference type="PROSITE" id="PS51371">
    <property type="entry name" value="CBS"/>
    <property type="match status" value="2"/>
</dbReference>
<dbReference type="PANTHER" id="PTHR43080">
    <property type="entry name" value="CBS DOMAIN-CONTAINING PROTEIN CBSX3, MITOCHONDRIAL"/>
    <property type="match status" value="1"/>
</dbReference>
<dbReference type="InterPro" id="IPR000644">
    <property type="entry name" value="CBS_dom"/>
</dbReference>
<evidence type="ECO:0000256" key="1">
    <source>
        <dbReference type="ARBA" id="ARBA00023122"/>
    </source>
</evidence>
<dbReference type="Gene3D" id="3.10.129.10">
    <property type="entry name" value="Hotdog Thioesterase"/>
    <property type="match status" value="1"/>
</dbReference>
<gene>
    <name evidence="4" type="ORF">FQB35_03985</name>
</gene>
<dbReference type="AlphaFoldDB" id="A0A5C0SE91"/>
<accession>A0A5C0SE91</accession>
<dbReference type="RefSeq" id="WP_148808743.1">
    <property type="nucleotide sequence ID" value="NZ_CP042243.1"/>
</dbReference>
<dbReference type="InterPro" id="IPR010766">
    <property type="entry name" value="DRTGG"/>
</dbReference>
<dbReference type="Pfam" id="PF00571">
    <property type="entry name" value="CBS"/>
    <property type="match status" value="2"/>
</dbReference>
<evidence type="ECO:0000313" key="4">
    <source>
        <dbReference type="EMBL" id="QEK11588.1"/>
    </source>
</evidence>
<evidence type="ECO:0000256" key="2">
    <source>
        <dbReference type="PROSITE-ProRule" id="PRU00703"/>
    </source>
</evidence>
<dbReference type="KEGG" id="crs:FQB35_03985"/>
<keyword evidence="5" id="KW-1185">Reference proteome</keyword>
<feature type="domain" description="CBS" evidence="3">
    <location>
        <begin position="193"/>
        <end position="251"/>
    </location>
</feature>
<dbReference type="InterPro" id="IPR036390">
    <property type="entry name" value="WH_DNA-bd_sf"/>
</dbReference>
<dbReference type="SUPFAM" id="SSF46785">
    <property type="entry name" value="Winged helix' DNA-binding domain"/>
    <property type="match status" value="1"/>
</dbReference>
<dbReference type="CDD" id="cd04596">
    <property type="entry name" value="CBS_pair_DRTGG_assoc"/>
    <property type="match status" value="1"/>
</dbReference>
<dbReference type="InterPro" id="IPR006683">
    <property type="entry name" value="Thioestr_dom"/>
</dbReference>
<dbReference type="SMART" id="SM00116">
    <property type="entry name" value="CBS"/>
    <property type="match status" value="2"/>
</dbReference>
<dbReference type="PANTHER" id="PTHR43080:SF2">
    <property type="entry name" value="CBS DOMAIN-CONTAINING PROTEIN"/>
    <property type="match status" value="1"/>
</dbReference>
<dbReference type="Proteomes" id="UP000324646">
    <property type="component" value="Chromosome"/>
</dbReference>
<reference evidence="4 5" key="1">
    <citation type="submission" date="2019-07" db="EMBL/GenBank/DDBJ databases">
        <title>Complete genome of Crassaminicella thermophila SY095.</title>
        <authorList>
            <person name="Li X."/>
        </authorList>
    </citation>
    <scope>NUCLEOTIDE SEQUENCE [LARGE SCALE GENOMIC DNA]</scope>
    <source>
        <strain evidence="4 5">SY095</strain>
    </source>
</reference>
<dbReference type="SUPFAM" id="SSF54637">
    <property type="entry name" value="Thioesterase/thiol ester dehydrase-isomerase"/>
    <property type="match status" value="1"/>
</dbReference>
<dbReference type="OrthoDB" id="1790451at2"/>
<keyword evidence="1 2" id="KW-0129">CBS domain</keyword>
<dbReference type="Gene3D" id="3.40.1390.20">
    <property type="entry name" value="HprK N-terminal domain-like"/>
    <property type="match status" value="1"/>
</dbReference>